<dbReference type="InterPro" id="IPR005225">
    <property type="entry name" value="Small_GTP-bd"/>
</dbReference>
<dbReference type="Pfam" id="PF21208">
    <property type="entry name" value="euk_SelB_III"/>
    <property type="match status" value="2"/>
</dbReference>
<name>A0A7S1FCT1_NOCSC</name>
<dbReference type="InterPro" id="IPR049393">
    <property type="entry name" value="eEFSec_III"/>
</dbReference>
<dbReference type="Pfam" id="PF00009">
    <property type="entry name" value="GTP_EFTU"/>
    <property type="match status" value="1"/>
</dbReference>
<sequence>METDEAAAKAEAPASKPAGASINVNIGVLGHIDSGKTSLCRALSTVTSTASMDKHPQSQERGITLDLGFSSFSADASDSFKQAGYDTIQVCLVDCPGHASLIRTVIGGAQIIDLCMLVIDANKGIQTQTAECLVVAEILVNQLVIILNKVDMIPEAERETKLDKITKKLRGTFSKTKFGANLPFVCVAANPQDGSPSIGVDELVKALAQHCHMPQRDKTGPFMFSYDHAFPIKGQGTVLTGTILSGAVSPGQVVDVVALGQNGKGKKVRSLQMFKKPAQQAIQGDRVAMCIPQLDSTDLERGLVIGTKVHVPTIDACICVVDRLSYFKHPVNTKAKFHITLGHQTVMATAHFFCPLDGRALPSTSTLAAVRPEETAPASKTDSKPMCLQMNTGALVADRQRKWPKTFSFGANYLHLDELFQHGAPVTYENNDGDPVKLAAGKEPGKLEFYLHGELKKEITSLRYDSSSGRLSAQDGSPLGATVDSRGVIPLKNRDRVIYLLSWLAQSAQVPGLPPAEEPLAYALLLLEKPVVCPIGSLLIGSKLDFDSHSPNCRMAFFGRILTAMDPKDISSLKLIKMKSKTGCLDRFDKQDKTLVTCKDMFKADTDMSLFYNLKVVHEQSGIEGVLEGAFGTAGKFKVRFTEELTVRSDQKGIIRGQERISLYFKKFDFEQSRKIIQ</sequence>
<protein>
    <recommendedName>
        <fullName evidence="1">Tr-type G domain-containing protein</fullName>
    </recommendedName>
</protein>
<evidence type="ECO:0000313" key="2">
    <source>
        <dbReference type="EMBL" id="CAD8857660.1"/>
    </source>
</evidence>
<dbReference type="Pfam" id="PF03144">
    <property type="entry name" value="GTP_EFTU_D2"/>
    <property type="match status" value="1"/>
</dbReference>
<dbReference type="SUPFAM" id="SSF50447">
    <property type="entry name" value="Translation proteins"/>
    <property type="match status" value="1"/>
</dbReference>
<reference evidence="2" key="1">
    <citation type="submission" date="2021-01" db="EMBL/GenBank/DDBJ databases">
        <authorList>
            <person name="Corre E."/>
            <person name="Pelletier E."/>
            <person name="Niang G."/>
            <person name="Scheremetjew M."/>
            <person name="Finn R."/>
            <person name="Kale V."/>
            <person name="Holt S."/>
            <person name="Cochrane G."/>
            <person name="Meng A."/>
            <person name="Brown T."/>
            <person name="Cohen L."/>
        </authorList>
    </citation>
    <scope>NUCLEOTIDE SEQUENCE</scope>
</reference>
<dbReference type="CDD" id="cd04094">
    <property type="entry name" value="eSelB_III"/>
    <property type="match status" value="1"/>
</dbReference>
<dbReference type="Pfam" id="PF21131">
    <property type="entry name" value="eEFSec_4th"/>
    <property type="match status" value="1"/>
</dbReference>
<dbReference type="EMBL" id="HBFQ01045092">
    <property type="protein sequence ID" value="CAD8857660.1"/>
    <property type="molecule type" value="Transcribed_RNA"/>
</dbReference>
<dbReference type="GO" id="GO:0001514">
    <property type="term" value="P:selenocysteine incorporation"/>
    <property type="evidence" value="ECO:0007669"/>
    <property type="project" value="TreeGrafter"/>
</dbReference>
<dbReference type="InterPro" id="IPR004161">
    <property type="entry name" value="EFTu-like_2"/>
</dbReference>
<dbReference type="PRINTS" id="PR00315">
    <property type="entry name" value="ELONGATNFCT"/>
</dbReference>
<accession>A0A7S1FCT1</accession>
<dbReference type="AlphaFoldDB" id="A0A7S1FCT1"/>
<dbReference type="PROSITE" id="PS51722">
    <property type="entry name" value="G_TR_2"/>
    <property type="match status" value="1"/>
</dbReference>
<evidence type="ECO:0000259" key="1">
    <source>
        <dbReference type="PROSITE" id="PS51722"/>
    </source>
</evidence>
<gene>
    <name evidence="2" type="ORF">NSCI0253_LOCUS32012</name>
</gene>
<dbReference type="CDD" id="cd01889">
    <property type="entry name" value="SelB_euk"/>
    <property type="match status" value="1"/>
</dbReference>
<dbReference type="GO" id="GO:0003924">
    <property type="term" value="F:GTPase activity"/>
    <property type="evidence" value="ECO:0007669"/>
    <property type="project" value="InterPro"/>
</dbReference>
<dbReference type="InterPro" id="IPR049394">
    <property type="entry name" value="eEFSec_C"/>
</dbReference>
<dbReference type="InterPro" id="IPR050055">
    <property type="entry name" value="EF-Tu_GTPase"/>
</dbReference>
<dbReference type="GO" id="GO:0005525">
    <property type="term" value="F:GTP binding"/>
    <property type="evidence" value="ECO:0007669"/>
    <property type="project" value="InterPro"/>
</dbReference>
<organism evidence="2">
    <name type="scientific">Noctiluca scintillans</name>
    <name type="common">Sea sparkle</name>
    <name type="synonym">Red tide dinoflagellate</name>
    <dbReference type="NCBI Taxonomy" id="2966"/>
    <lineage>
        <taxon>Eukaryota</taxon>
        <taxon>Sar</taxon>
        <taxon>Alveolata</taxon>
        <taxon>Dinophyceae</taxon>
        <taxon>Noctilucales</taxon>
        <taxon>Noctilucaceae</taxon>
        <taxon>Noctiluca</taxon>
    </lineage>
</organism>
<dbReference type="CDD" id="cd03696">
    <property type="entry name" value="SelB_II"/>
    <property type="match status" value="1"/>
</dbReference>
<feature type="domain" description="Tr-type G" evidence="1">
    <location>
        <begin position="21"/>
        <end position="216"/>
    </location>
</feature>
<dbReference type="SUPFAM" id="SSF52540">
    <property type="entry name" value="P-loop containing nucleoside triphosphate hydrolases"/>
    <property type="match status" value="1"/>
</dbReference>
<dbReference type="Gene3D" id="3.40.50.300">
    <property type="entry name" value="P-loop containing nucleotide triphosphate hydrolases"/>
    <property type="match status" value="1"/>
</dbReference>
<dbReference type="NCBIfam" id="TIGR00231">
    <property type="entry name" value="small_GTP"/>
    <property type="match status" value="1"/>
</dbReference>
<dbReference type="PANTHER" id="PTHR43721:SF11">
    <property type="entry name" value="SELENOCYSTEINE-SPECIFIC ELONGATION FACTOR"/>
    <property type="match status" value="1"/>
</dbReference>
<dbReference type="Gene3D" id="2.40.30.10">
    <property type="entry name" value="Translation factors"/>
    <property type="match status" value="1"/>
</dbReference>
<proteinExistence type="predicted"/>
<dbReference type="InterPro" id="IPR009000">
    <property type="entry name" value="Transl_B-barrel_sf"/>
</dbReference>
<dbReference type="InterPro" id="IPR027417">
    <property type="entry name" value="P-loop_NTPase"/>
</dbReference>
<dbReference type="FunFam" id="2.40.30.10:FF:000052">
    <property type="entry name" value="Selenocysteine-specific elongation factor EF-Sec"/>
    <property type="match status" value="1"/>
</dbReference>
<dbReference type="InterPro" id="IPR000795">
    <property type="entry name" value="T_Tr_GTP-bd_dom"/>
</dbReference>
<dbReference type="GO" id="GO:0003746">
    <property type="term" value="F:translation elongation factor activity"/>
    <property type="evidence" value="ECO:0007669"/>
    <property type="project" value="TreeGrafter"/>
</dbReference>
<dbReference type="PANTHER" id="PTHR43721">
    <property type="entry name" value="ELONGATION FACTOR TU-RELATED"/>
    <property type="match status" value="1"/>
</dbReference>